<dbReference type="EMBL" id="OA887984">
    <property type="protein sequence ID" value="CAD7283724.1"/>
    <property type="molecule type" value="Genomic_DNA"/>
</dbReference>
<protein>
    <recommendedName>
        <fullName evidence="2">CBM21 domain-containing protein</fullName>
    </recommendedName>
</protein>
<evidence type="ECO:0000259" key="2">
    <source>
        <dbReference type="PROSITE" id="PS51159"/>
    </source>
</evidence>
<dbReference type="PROSITE" id="PS51159">
    <property type="entry name" value="CBM21"/>
    <property type="match status" value="1"/>
</dbReference>
<dbReference type="GO" id="GO:0005979">
    <property type="term" value="P:regulation of glycogen biosynthetic process"/>
    <property type="evidence" value="ECO:0007669"/>
    <property type="project" value="TreeGrafter"/>
</dbReference>
<evidence type="ECO:0000313" key="3">
    <source>
        <dbReference type="EMBL" id="CAD7283724.1"/>
    </source>
</evidence>
<dbReference type="PANTHER" id="PTHR12307:SF36">
    <property type="entry name" value="GLYCOGEN-BINDING SUBUNIT 76A"/>
    <property type="match status" value="1"/>
</dbReference>
<feature type="domain" description="CBM21" evidence="2">
    <location>
        <begin position="1"/>
        <end position="92"/>
    </location>
</feature>
<dbReference type="GO" id="GO:0008157">
    <property type="term" value="F:protein phosphatase 1 binding"/>
    <property type="evidence" value="ECO:0007669"/>
    <property type="project" value="TreeGrafter"/>
</dbReference>
<sequence length="159" mass="17980">ECDIFSRWTADDWKTFEDVSCTYLPSGAEGTSVIHVFDTFRFAFCVPKAGKMDKDGQLLSRLSLCVCYRAHDTNGDSQEYWDNNNGANFVMEAPKVPKSQPQSPPPPPSPQKASLFMLHQQSRHLMAISNKVTDAQQAKVTSWSEFASWNHLTNDAPYW</sequence>
<accession>A0A7R9GIE2</accession>
<proteinExistence type="predicted"/>
<dbReference type="EMBL" id="CAJPEX010005947">
    <property type="protein sequence ID" value="CAG0923876.1"/>
    <property type="molecule type" value="Genomic_DNA"/>
</dbReference>
<feature type="non-terminal residue" evidence="3">
    <location>
        <position position="1"/>
    </location>
</feature>
<evidence type="ECO:0000313" key="4">
    <source>
        <dbReference type="Proteomes" id="UP000678499"/>
    </source>
</evidence>
<organism evidence="3">
    <name type="scientific">Notodromas monacha</name>
    <dbReference type="NCBI Taxonomy" id="399045"/>
    <lineage>
        <taxon>Eukaryota</taxon>
        <taxon>Metazoa</taxon>
        <taxon>Ecdysozoa</taxon>
        <taxon>Arthropoda</taxon>
        <taxon>Crustacea</taxon>
        <taxon>Oligostraca</taxon>
        <taxon>Ostracoda</taxon>
        <taxon>Podocopa</taxon>
        <taxon>Podocopida</taxon>
        <taxon>Cypridocopina</taxon>
        <taxon>Cypridoidea</taxon>
        <taxon>Cyprididae</taxon>
        <taxon>Notodromas</taxon>
    </lineage>
</organism>
<dbReference type="OrthoDB" id="1881at2759"/>
<dbReference type="GO" id="GO:2001069">
    <property type="term" value="F:glycogen binding"/>
    <property type="evidence" value="ECO:0007669"/>
    <property type="project" value="TreeGrafter"/>
</dbReference>
<dbReference type="AlphaFoldDB" id="A0A7R9GIE2"/>
<gene>
    <name evidence="3" type="ORF">NMOB1V02_LOCUS11336</name>
</gene>
<dbReference type="InterPro" id="IPR050782">
    <property type="entry name" value="PP1_regulatory_subunit_3"/>
</dbReference>
<keyword evidence="4" id="KW-1185">Reference proteome</keyword>
<name>A0A7R9GIE2_9CRUS</name>
<dbReference type="Proteomes" id="UP000678499">
    <property type="component" value="Unassembled WGS sequence"/>
</dbReference>
<dbReference type="InterPro" id="IPR005036">
    <property type="entry name" value="CBM21_dom"/>
</dbReference>
<dbReference type="PANTHER" id="PTHR12307">
    <property type="entry name" value="PROTEIN PHOSPHATASE 1 REGULATORY SUBUNIT"/>
    <property type="match status" value="1"/>
</dbReference>
<dbReference type="GO" id="GO:0000164">
    <property type="term" value="C:protein phosphatase type 1 complex"/>
    <property type="evidence" value="ECO:0007669"/>
    <property type="project" value="TreeGrafter"/>
</dbReference>
<dbReference type="Gene3D" id="2.60.40.2440">
    <property type="entry name" value="Carbohydrate binding type-21 domain"/>
    <property type="match status" value="1"/>
</dbReference>
<dbReference type="Pfam" id="PF03370">
    <property type="entry name" value="CBM_21"/>
    <property type="match status" value="1"/>
</dbReference>
<evidence type="ECO:0000256" key="1">
    <source>
        <dbReference type="SAM" id="MobiDB-lite"/>
    </source>
</evidence>
<reference evidence="3" key="1">
    <citation type="submission" date="2020-11" db="EMBL/GenBank/DDBJ databases">
        <authorList>
            <person name="Tran Van P."/>
        </authorList>
    </citation>
    <scope>NUCLEOTIDE SEQUENCE</scope>
</reference>
<feature type="region of interest" description="Disordered" evidence="1">
    <location>
        <begin position="94"/>
        <end position="113"/>
    </location>
</feature>
<dbReference type="InterPro" id="IPR038175">
    <property type="entry name" value="CBM21_dom_sf"/>
</dbReference>